<dbReference type="InterPro" id="IPR019656">
    <property type="entry name" value="Uncharacterised_Ycf34"/>
</dbReference>
<dbReference type="EMBL" id="JNAH01000003">
    <property type="protein sequence ID" value="KGF88377.1"/>
    <property type="molecule type" value="Genomic_DNA"/>
</dbReference>
<evidence type="ECO:0000313" key="1">
    <source>
        <dbReference type="EMBL" id="KGF88377.1"/>
    </source>
</evidence>
<sequence length="83" mass="9748">MCICINCKWVDRCITYHDVEINHDVDHICDVPDFKAKKPFIHVNILKEKNGDYKTEWDVQSCESFVNEFGKWSKCNPGMELPV</sequence>
<gene>
    <name evidence="1" type="ORF">EU91_0309</name>
</gene>
<dbReference type="OrthoDB" id="487444at2"/>
<dbReference type="AlphaFoldDB" id="A0A0A1ZFL7"/>
<dbReference type="Proteomes" id="UP000030598">
    <property type="component" value="Unassembled WGS sequence"/>
</dbReference>
<dbReference type="STRING" id="59925.EU91_0309"/>
<organism evidence="1 2">
    <name type="scientific">Prochlorococcus marinus str. GP2</name>
    <dbReference type="NCBI Taxonomy" id="59925"/>
    <lineage>
        <taxon>Bacteria</taxon>
        <taxon>Bacillati</taxon>
        <taxon>Cyanobacteriota</taxon>
        <taxon>Cyanophyceae</taxon>
        <taxon>Synechococcales</taxon>
        <taxon>Prochlorococcaceae</taxon>
        <taxon>Prochlorococcus</taxon>
    </lineage>
</organism>
<name>A0A0A1ZFL7_PROMR</name>
<dbReference type="Pfam" id="PF10718">
    <property type="entry name" value="Ycf34"/>
    <property type="match status" value="1"/>
</dbReference>
<accession>A0A0A1ZFL7</accession>
<proteinExistence type="predicted"/>
<protein>
    <submittedName>
        <fullName evidence="1">Putative Ycf34</fullName>
    </submittedName>
</protein>
<evidence type="ECO:0000313" key="2">
    <source>
        <dbReference type="Proteomes" id="UP000030598"/>
    </source>
</evidence>
<dbReference type="RefSeq" id="WP_032523915.1">
    <property type="nucleotide sequence ID" value="NZ_CP138934.1"/>
</dbReference>
<reference evidence="2" key="1">
    <citation type="journal article" date="2014" name="Sci. Data">
        <title>Genomes of diverse isolates of the marine cyanobacterium Prochlorococcus.</title>
        <authorList>
            <person name="Biller S."/>
            <person name="Berube P."/>
            <person name="Thompson J."/>
            <person name="Kelly L."/>
            <person name="Roggensack S."/>
            <person name="Awad L."/>
            <person name="Roache-Johnson K."/>
            <person name="Ding H."/>
            <person name="Giovannoni S.J."/>
            <person name="Moore L.R."/>
            <person name="Chisholm S.W."/>
        </authorList>
    </citation>
    <scope>NUCLEOTIDE SEQUENCE [LARGE SCALE GENOMIC DNA]</scope>
    <source>
        <strain evidence="2">GP2</strain>
    </source>
</reference>
<comment type="caution">
    <text evidence="1">The sequence shown here is derived from an EMBL/GenBank/DDBJ whole genome shotgun (WGS) entry which is preliminary data.</text>
</comment>
<dbReference type="eggNOG" id="ENOG5032S8W">
    <property type="taxonomic scope" value="Bacteria"/>
</dbReference>